<evidence type="ECO:0000313" key="9">
    <source>
        <dbReference type="Proteomes" id="UP000320475"/>
    </source>
</evidence>
<proteinExistence type="predicted"/>
<dbReference type="InterPro" id="IPR001841">
    <property type="entry name" value="Znf_RING"/>
</dbReference>
<feature type="coiled-coil region" evidence="5">
    <location>
        <begin position="171"/>
        <end position="198"/>
    </location>
</feature>
<evidence type="ECO:0000259" key="7">
    <source>
        <dbReference type="SMART" id="SM00184"/>
    </source>
</evidence>
<dbReference type="AlphaFoldDB" id="A0A507CYL7"/>
<dbReference type="InterPro" id="IPR017907">
    <property type="entry name" value="Znf_RING_CS"/>
</dbReference>
<dbReference type="SMART" id="SM00184">
    <property type="entry name" value="RING"/>
    <property type="match status" value="1"/>
</dbReference>
<evidence type="ECO:0000256" key="2">
    <source>
        <dbReference type="ARBA" id="ARBA00022771"/>
    </source>
</evidence>
<feature type="compositionally biased region" description="Low complexity" evidence="6">
    <location>
        <begin position="308"/>
        <end position="336"/>
    </location>
</feature>
<accession>A0A507CYL7</accession>
<dbReference type="InterPro" id="IPR042123">
    <property type="entry name" value="Zip3/RNF212-like"/>
</dbReference>
<feature type="region of interest" description="Disordered" evidence="6">
    <location>
        <begin position="203"/>
        <end position="363"/>
    </location>
</feature>
<dbReference type="Proteomes" id="UP000320475">
    <property type="component" value="Unassembled WGS sequence"/>
</dbReference>
<feature type="compositionally biased region" description="Low complexity" evidence="6">
    <location>
        <begin position="227"/>
        <end position="243"/>
    </location>
</feature>
<feature type="region of interest" description="Disordered" evidence="6">
    <location>
        <begin position="529"/>
        <end position="565"/>
    </location>
</feature>
<evidence type="ECO:0000256" key="5">
    <source>
        <dbReference type="SAM" id="Coils"/>
    </source>
</evidence>
<feature type="region of interest" description="Disordered" evidence="6">
    <location>
        <begin position="63"/>
        <end position="84"/>
    </location>
</feature>
<keyword evidence="3" id="KW-0862">Zinc</keyword>
<dbReference type="GO" id="GO:0000795">
    <property type="term" value="C:synaptonemal complex"/>
    <property type="evidence" value="ECO:0007669"/>
    <property type="project" value="InterPro"/>
</dbReference>
<keyword evidence="5" id="KW-0175">Coiled coil</keyword>
<evidence type="ECO:0000256" key="3">
    <source>
        <dbReference type="ARBA" id="ARBA00022833"/>
    </source>
</evidence>
<feature type="compositionally biased region" description="Polar residues" evidence="6">
    <location>
        <begin position="529"/>
        <end position="552"/>
    </location>
</feature>
<name>A0A507CYL7_9FUNG</name>
<sequence length="565" mass="63223">MSTANSKSRAGDERESVDLAYDPDLEWLHCNKCTSFDHGSSTFYLSQCGHIICQSCLDTNQQRHGSSTSSNNRPGAAAKINAPNVHDQPDDDAALLEATCPVCGKLCALVVVGAENTSPEVERLFLPTARSLDEIAKIHKLQYGNAIKLIRALKAKVFKQTTLLEQVKPTLDQTRKKLQAKEAELLDLQHTMILLRAENEGLKEGRHPHQNGGDHRHPPADQILHHQQQQQYQQEQQQPQRLQSTSPRSGSGGSKTPNPPARISLRPPSRTDHIPPPNGYTAHTHQQLHHQQHPNPYPPPPPQPQPPHNQHYNQQPQNHPQYPRQPQQQYYQPEQPVMHTSLPPVAHYSPQPQSVTRQHLQRPQVVQEDYFDQQIEDEIMYYEDPNLMPAPPRSRAFLNNPSNNDGVSGIQRQPSSVNLPWNSVAARPSSATIMPPPPAPSRGALYANNLNYPLNNHSNTSRSNLVMRSESRRVGTGPLHHQPYDVTHHQQQQRGMASVGMPNTGAASHQQMMNPPVSRNGNMARVNTAASMSRPNTTTSSGPSSVQRQSYNRVPVQRDRSIFQR</sequence>
<dbReference type="PANTHER" id="PTHR22663">
    <property type="entry name" value="RING FINGER PROTEIN NARYA-RELATED"/>
    <property type="match status" value="1"/>
</dbReference>
<gene>
    <name evidence="8" type="ORF">SeLEV6574_g04575</name>
</gene>
<feature type="compositionally biased region" description="Polar residues" evidence="6">
    <location>
        <begin position="63"/>
        <end position="73"/>
    </location>
</feature>
<evidence type="ECO:0000256" key="1">
    <source>
        <dbReference type="ARBA" id="ARBA00022723"/>
    </source>
</evidence>
<evidence type="ECO:0000313" key="8">
    <source>
        <dbReference type="EMBL" id="TPX44307.1"/>
    </source>
</evidence>
<keyword evidence="2" id="KW-0863">Zinc-finger</keyword>
<dbReference type="GO" id="GO:0016925">
    <property type="term" value="P:protein sumoylation"/>
    <property type="evidence" value="ECO:0007669"/>
    <property type="project" value="TreeGrafter"/>
</dbReference>
<dbReference type="PANTHER" id="PTHR22663:SF17">
    <property type="entry name" value="RING FINGER PROTEIN NARYA-RELATED"/>
    <property type="match status" value="1"/>
</dbReference>
<dbReference type="GO" id="GO:0019789">
    <property type="term" value="F:SUMO transferase activity"/>
    <property type="evidence" value="ECO:0007669"/>
    <property type="project" value="InterPro"/>
</dbReference>
<keyword evidence="4" id="KW-0469">Meiosis</keyword>
<evidence type="ECO:0000256" key="6">
    <source>
        <dbReference type="SAM" id="MobiDB-lite"/>
    </source>
</evidence>
<comment type="caution">
    <text evidence="8">The sequence shown here is derived from an EMBL/GenBank/DDBJ whole genome shotgun (WGS) entry which is preliminary data.</text>
</comment>
<feature type="compositionally biased region" description="Pro residues" evidence="6">
    <location>
        <begin position="295"/>
        <end position="307"/>
    </location>
</feature>
<feature type="compositionally biased region" description="Basic and acidic residues" evidence="6">
    <location>
        <begin position="556"/>
        <end position="565"/>
    </location>
</feature>
<feature type="domain" description="RING-type" evidence="7">
    <location>
        <begin position="30"/>
        <end position="103"/>
    </location>
</feature>
<dbReference type="Pfam" id="PF14634">
    <property type="entry name" value="zf-RING_5"/>
    <property type="match status" value="1"/>
</dbReference>
<protein>
    <recommendedName>
        <fullName evidence="7">RING-type domain-containing protein</fullName>
    </recommendedName>
</protein>
<keyword evidence="1" id="KW-0479">Metal-binding</keyword>
<dbReference type="PROSITE" id="PS00518">
    <property type="entry name" value="ZF_RING_1"/>
    <property type="match status" value="1"/>
</dbReference>
<reference evidence="8 9" key="1">
    <citation type="journal article" date="2019" name="Sci. Rep.">
        <title>Comparative genomics of chytrid fungi reveal insights into the obligate biotrophic and pathogenic lifestyle of Synchytrium endobioticum.</title>
        <authorList>
            <person name="van de Vossenberg B.T.L.H."/>
            <person name="Warris S."/>
            <person name="Nguyen H.D.T."/>
            <person name="van Gent-Pelzer M.P.E."/>
            <person name="Joly D.L."/>
            <person name="van de Geest H.C."/>
            <person name="Bonants P.J.M."/>
            <person name="Smith D.S."/>
            <person name="Levesque C.A."/>
            <person name="van der Lee T.A.J."/>
        </authorList>
    </citation>
    <scope>NUCLEOTIDE SEQUENCE [LARGE SCALE GENOMIC DNA]</scope>
    <source>
        <strain evidence="8 9">LEV6574</strain>
    </source>
</reference>
<evidence type="ECO:0000256" key="4">
    <source>
        <dbReference type="ARBA" id="ARBA00023254"/>
    </source>
</evidence>
<feature type="region of interest" description="Disordered" evidence="6">
    <location>
        <begin position="489"/>
        <end position="512"/>
    </location>
</feature>
<dbReference type="EMBL" id="QEAM01000188">
    <property type="protein sequence ID" value="TPX44307.1"/>
    <property type="molecule type" value="Genomic_DNA"/>
</dbReference>
<dbReference type="GO" id="GO:0007129">
    <property type="term" value="P:homologous chromosome pairing at meiosis"/>
    <property type="evidence" value="ECO:0007669"/>
    <property type="project" value="TreeGrafter"/>
</dbReference>
<dbReference type="GO" id="GO:0008270">
    <property type="term" value="F:zinc ion binding"/>
    <property type="evidence" value="ECO:0007669"/>
    <property type="project" value="UniProtKB-KW"/>
</dbReference>
<feature type="compositionally biased region" description="Basic and acidic residues" evidence="6">
    <location>
        <begin position="203"/>
        <end position="219"/>
    </location>
</feature>
<organism evidence="8 9">
    <name type="scientific">Synchytrium endobioticum</name>
    <dbReference type="NCBI Taxonomy" id="286115"/>
    <lineage>
        <taxon>Eukaryota</taxon>
        <taxon>Fungi</taxon>
        <taxon>Fungi incertae sedis</taxon>
        <taxon>Chytridiomycota</taxon>
        <taxon>Chytridiomycota incertae sedis</taxon>
        <taxon>Chytridiomycetes</taxon>
        <taxon>Synchytriales</taxon>
        <taxon>Synchytriaceae</taxon>
        <taxon>Synchytrium</taxon>
    </lineage>
</organism>
<dbReference type="GO" id="GO:0007131">
    <property type="term" value="P:reciprocal meiotic recombination"/>
    <property type="evidence" value="ECO:0007669"/>
    <property type="project" value="InterPro"/>
</dbReference>
<dbReference type="OrthoDB" id="2161740at2759"/>
<dbReference type="VEuPathDB" id="FungiDB:SeMB42_g04725"/>